<dbReference type="PROSITE" id="PS01081">
    <property type="entry name" value="HTH_TETR_1"/>
    <property type="match status" value="1"/>
</dbReference>
<dbReference type="InterPro" id="IPR001647">
    <property type="entry name" value="HTH_TetR"/>
</dbReference>
<dbReference type="InterPro" id="IPR009057">
    <property type="entry name" value="Homeodomain-like_sf"/>
</dbReference>
<sequence>MGRWQPDARSRLTQAGLALFEERGYDATTVADIAAAAGLTERTFFRHFSDKREVLFDGSVALAQAMVEAVEDAPPEASPQEAVRAGLGASAAFFADRRAHAGRRQAVLADNPVLLERELMKLATLTDALRGALRVRGVDEATATLAAEVGVLVFRVGFTRWLEEDRPLTELFDETYAAVQAATTGA</sequence>
<dbReference type="SUPFAM" id="SSF46689">
    <property type="entry name" value="Homeodomain-like"/>
    <property type="match status" value="1"/>
</dbReference>
<dbReference type="AlphaFoldDB" id="A0A1H8ZG44"/>
<dbReference type="GO" id="GO:0000976">
    <property type="term" value="F:transcription cis-regulatory region binding"/>
    <property type="evidence" value="ECO:0007669"/>
    <property type="project" value="TreeGrafter"/>
</dbReference>
<reference evidence="7" key="1">
    <citation type="submission" date="2016-10" db="EMBL/GenBank/DDBJ databases">
        <authorList>
            <person name="Varghese N."/>
            <person name="Submissions S."/>
        </authorList>
    </citation>
    <scope>NUCLEOTIDE SEQUENCE [LARGE SCALE GENOMIC DNA]</scope>
    <source>
        <strain evidence="7">CGMCC 4.6856</strain>
    </source>
</reference>
<keyword evidence="7" id="KW-1185">Reference proteome</keyword>
<name>A0A1H8ZG44_9ACTN</name>
<evidence type="ECO:0000256" key="1">
    <source>
        <dbReference type="ARBA" id="ARBA00023015"/>
    </source>
</evidence>
<dbReference type="RefSeq" id="WP_091177293.1">
    <property type="nucleotide sequence ID" value="NZ_FOFA01000001.1"/>
</dbReference>
<keyword evidence="2 4" id="KW-0238">DNA-binding</keyword>
<dbReference type="Proteomes" id="UP000198504">
    <property type="component" value="Unassembled WGS sequence"/>
</dbReference>
<dbReference type="PROSITE" id="PS50977">
    <property type="entry name" value="HTH_TETR_2"/>
    <property type="match status" value="1"/>
</dbReference>
<dbReference type="Gene3D" id="1.10.357.10">
    <property type="entry name" value="Tetracycline Repressor, domain 2"/>
    <property type="match status" value="1"/>
</dbReference>
<keyword evidence="3" id="KW-0804">Transcription</keyword>
<protein>
    <submittedName>
        <fullName evidence="6">DNA-binding transcriptional regulator, AcrR family</fullName>
    </submittedName>
</protein>
<feature type="DNA-binding region" description="H-T-H motif" evidence="4">
    <location>
        <begin position="29"/>
        <end position="48"/>
    </location>
</feature>
<gene>
    <name evidence="6" type="ORF">SAMN05421756_101229</name>
</gene>
<evidence type="ECO:0000313" key="6">
    <source>
        <dbReference type="EMBL" id="SEP63344.1"/>
    </source>
</evidence>
<feature type="domain" description="HTH tetR-type" evidence="5">
    <location>
        <begin position="6"/>
        <end position="66"/>
    </location>
</feature>
<evidence type="ECO:0000259" key="5">
    <source>
        <dbReference type="PROSITE" id="PS50977"/>
    </source>
</evidence>
<dbReference type="PANTHER" id="PTHR30055:SF238">
    <property type="entry name" value="MYCOFACTOCIN BIOSYNTHESIS TRANSCRIPTIONAL REGULATOR MFTR-RELATED"/>
    <property type="match status" value="1"/>
</dbReference>
<dbReference type="InterPro" id="IPR023772">
    <property type="entry name" value="DNA-bd_HTH_TetR-type_CS"/>
</dbReference>
<evidence type="ECO:0000256" key="3">
    <source>
        <dbReference type="ARBA" id="ARBA00023163"/>
    </source>
</evidence>
<dbReference type="Pfam" id="PF00440">
    <property type="entry name" value="TetR_N"/>
    <property type="match status" value="1"/>
</dbReference>
<dbReference type="PANTHER" id="PTHR30055">
    <property type="entry name" value="HTH-TYPE TRANSCRIPTIONAL REGULATOR RUTR"/>
    <property type="match status" value="1"/>
</dbReference>
<dbReference type="GO" id="GO:0003700">
    <property type="term" value="F:DNA-binding transcription factor activity"/>
    <property type="evidence" value="ECO:0007669"/>
    <property type="project" value="TreeGrafter"/>
</dbReference>
<keyword evidence="1" id="KW-0805">Transcription regulation</keyword>
<dbReference type="InterPro" id="IPR050109">
    <property type="entry name" value="HTH-type_TetR-like_transc_reg"/>
</dbReference>
<dbReference type="PRINTS" id="PR00455">
    <property type="entry name" value="HTHTETR"/>
</dbReference>
<dbReference type="STRING" id="1036181.SAMN05421756_101229"/>
<proteinExistence type="predicted"/>
<organism evidence="6 7">
    <name type="scientific">Microlunatus flavus</name>
    <dbReference type="NCBI Taxonomy" id="1036181"/>
    <lineage>
        <taxon>Bacteria</taxon>
        <taxon>Bacillati</taxon>
        <taxon>Actinomycetota</taxon>
        <taxon>Actinomycetes</taxon>
        <taxon>Propionibacteriales</taxon>
        <taxon>Propionibacteriaceae</taxon>
        <taxon>Microlunatus</taxon>
    </lineage>
</organism>
<evidence type="ECO:0000256" key="4">
    <source>
        <dbReference type="PROSITE-ProRule" id="PRU00335"/>
    </source>
</evidence>
<dbReference type="EMBL" id="FOFA01000001">
    <property type="protein sequence ID" value="SEP63344.1"/>
    <property type="molecule type" value="Genomic_DNA"/>
</dbReference>
<accession>A0A1H8ZG44</accession>
<evidence type="ECO:0000256" key="2">
    <source>
        <dbReference type="ARBA" id="ARBA00023125"/>
    </source>
</evidence>
<evidence type="ECO:0000313" key="7">
    <source>
        <dbReference type="Proteomes" id="UP000198504"/>
    </source>
</evidence>
<dbReference type="OrthoDB" id="4746440at2"/>